<keyword evidence="4" id="KW-1185">Reference proteome</keyword>
<sequence>MSMFLKGMELAEKYLSDAKIENFQIQEMVLDDGSTRIQKIQQLLKNFLNEKKLYTSSITLVEVASFGAAVQAAILIGKQDEKVQELLVVDATDLGLKSAGGMMIVLISRNATRFFQSTQTISLIMLQLKSSFI</sequence>
<evidence type="ECO:0000313" key="4">
    <source>
        <dbReference type="Proteomes" id="UP001291623"/>
    </source>
</evidence>
<reference evidence="3" key="1">
    <citation type="submission" date="2023-12" db="EMBL/GenBank/DDBJ databases">
        <title>Genome assembly of Anisodus tanguticus.</title>
        <authorList>
            <person name="Wang Y.-J."/>
        </authorList>
    </citation>
    <scope>NUCLEOTIDE SEQUENCE</scope>
    <source>
        <strain evidence="3">KB-2021</strain>
        <tissue evidence="3">Leaf</tissue>
    </source>
</reference>
<dbReference type="PANTHER" id="PTHR19375">
    <property type="entry name" value="HEAT SHOCK PROTEIN 70KDA"/>
    <property type="match status" value="1"/>
</dbReference>
<name>A0AAE1SKI3_9SOLA</name>
<evidence type="ECO:0008006" key="5">
    <source>
        <dbReference type="Google" id="ProtNLM"/>
    </source>
</evidence>
<dbReference type="Gene3D" id="3.30.420.40">
    <property type="match status" value="2"/>
</dbReference>
<evidence type="ECO:0000313" key="3">
    <source>
        <dbReference type="EMBL" id="KAK4371359.1"/>
    </source>
</evidence>
<keyword evidence="2" id="KW-0067">ATP-binding</keyword>
<organism evidence="3 4">
    <name type="scientific">Anisodus tanguticus</name>
    <dbReference type="NCBI Taxonomy" id="243964"/>
    <lineage>
        <taxon>Eukaryota</taxon>
        <taxon>Viridiplantae</taxon>
        <taxon>Streptophyta</taxon>
        <taxon>Embryophyta</taxon>
        <taxon>Tracheophyta</taxon>
        <taxon>Spermatophyta</taxon>
        <taxon>Magnoliopsida</taxon>
        <taxon>eudicotyledons</taxon>
        <taxon>Gunneridae</taxon>
        <taxon>Pentapetalae</taxon>
        <taxon>asterids</taxon>
        <taxon>lamiids</taxon>
        <taxon>Solanales</taxon>
        <taxon>Solanaceae</taxon>
        <taxon>Solanoideae</taxon>
        <taxon>Hyoscyameae</taxon>
        <taxon>Anisodus</taxon>
    </lineage>
</organism>
<dbReference type="GO" id="GO:0005524">
    <property type="term" value="F:ATP binding"/>
    <property type="evidence" value="ECO:0007669"/>
    <property type="project" value="UniProtKB-KW"/>
</dbReference>
<dbReference type="SUPFAM" id="SSF53067">
    <property type="entry name" value="Actin-like ATPase domain"/>
    <property type="match status" value="1"/>
</dbReference>
<dbReference type="PRINTS" id="PR00301">
    <property type="entry name" value="HEATSHOCK70"/>
</dbReference>
<protein>
    <recommendedName>
        <fullName evidence="5">Heat shock protein 70</fullName>
    </recommendedName>
</protein>
<dbReference type="Pfam" id="PF00012">
    <property type="entry name" value="HSP70"/>
    <property type="match status" value="1"/>
</dbReference>
<dbReference type="EMBL" id="JAVYJV010000005">
    <property type="protein sequence ID" value="KAK4371359.1"/>
    <property type="molecule type" value="Genomic_DNA"/>
</dbReference>
<proteinExistence type="predicted"/>
<evidence type="ECO:0000256" key="1">
    <source>
        <dbReference type="ARBA" id="ARBA00022741"/>
    </source>
</evidence>
<comment type="caution">
    <text evidence="3">The sequence shown here is derived from an EMBL/GenBank/DDBJ whole genome shotgun (WGS) entry which is preliminary data.</text>
</comment>
<gene>
    <name evidence="3" type="ORF">RND71_010834</name>
</gene>
<evidence type="ECO:0000256" key="2">
    <source>
        <dbReference type="ARBA" id="ARBA00022840"/>
    </source>
</evidence>
<dbReference type="AlphaFoldDB" id="A0AAE1SKI3"/>
<dbReference type="InterPro" id="IPR043129">
    <property type="entry name" value="ATPase_NBD"/>
</dbReference>
<dbReference type="InterPro" id="IPR013126">
    <property type="entry name" value="Hsp_70_fam"/>
</dbReference>
<dbReference type="Proteomes" id="UP001291623">
    <property type="component" value="Unassembled WGS sequence"/>
</dbReference>
<keyword evidence="1" id="KW-0547">Nucleotide-binding</keyword>
<dbReference type="GO" id="GO:0140662">
    <property type="term" value="F:ATP-dependent protein folding chaperone"/>
    <property type="evidence" value="ECO:0007669"/>
    <property type="project" value="InterPro"/>
</dbReference>
<accession>A0AAE1SKI3</accession>